<evidence type="ECO:0000313" key="3">
    <source>
        <dbReference type="Proteomes" id="UP000184292"/>
    </source>
</evidence>
<keyword evidence="1" id="KW-0812">Transmembrane</keyword>
<sequence length="169" mass="18331">MLKRNNLKLSAGERQQVQSYAAMALVSAFVGYVVVVNLDAGRSVFDPLGPYHVWLIVAATLGGVLGLHFVRSHLGHSGPRGWLRLARAIAQGTLYAGLFGGTLALPLYGTMFGPFTLLVTLAAWPAVGLMWVLIYLIAHLHRAEYQRERDSIFAWTPSAPATTRRGSSG</sequence>
<name>A0A1M6CIY4_9RHOB</name>
<keyword evidence="1" id="KW-0472">Membrane</keyword>
<dbReference type="RefSeq" id="WP_073326912.1">
    <property type="nucleotide sequence ID" value="NZ_FQYO01000002.1"/>
</dbReference>
<evidence type="ECO:0000313" key="2">
    <source>
        <dbReference type="EMBL" id="SHI61000.1"/>
    </source>
</evidence>
<reference evidence="2 3" key="1">
    <citation type="submission" date="2016-11" db="EMBL/GenBank/DDBJ databases">
        <authorList>
            <person name="Jaros S."/>
            <person name="Januszkiewicz K."/>
            <person name="Wedrychowicz H."/>
        </authorList>
    </citation>
    <scope>NUCLEOTIDE SEQUENCE [LARGE SCALE GENOMIC DNA]</scope>
    <source>
        <strain evidence="2 3">DSM 100565</strain>
    </source>
</reference>
<evidence type="ECO:0000256" key="1">
    <source>
        <dbReference type="SAM" id="Phobius"/>
    </source>
</evidence>
<dbReference type="OrthoDB" id="7865740at2"/>
<organism evidence="2 3">
    <name type="scientific">Wenxinia saemankumensis</name>
    <dbReference type="NCBI Taxonomy" id="1447782"/>
    <lineage>
        <taxon>Bacteria</taxon>
        <taxon>Pseudomonadati</taxon>
        <taxon>Pseudomonadota</taxon>
        <taxon>Alphaproteobacteria</taxon>
        <taxon>Rhodobacterales</taxon>
        <taxon>Roseobacteraceae</taxon>
        <taxon>Wenxinia</taxon>
    </lineage>
</organism>
<feature type="transmembrane region" description="Helical" evidence="1">
    <location>
        <begin position="20"/>
        <end position="39"/>
    </location>
</feature>
<dbReference type="Proteomes" id="UP000184292">
    <property type="component" value="Unassembled WGS sequence"/>
</dbReference>
<gene>
    <name evidence="2" type="ORF">SAMN05444417_1216</name>
</gene>
<feature type="transmembrane region" description="Helical" evidence="1">
    <location>
        <begin position="115"/>
        <end position="138"/>
    </location>
</feature>
<dbReference type="EMBL" id="FQYO01000002">
    <property type="protein sequence ID" value="SHI61000.1"/>
    <property type="molecule type" value="Genomic_DNA"/>
</dbReference>
<keyword evidence="3" id="KW-1185">Reference proteome</keyword>
<proteinExistence type="predicted"/>
<protein>
    <submittedName>
        <fullName evidence="2">Uncharacterized protein</fullName>
    </submittedName>
</protein>
<accession>A0A1M6CIY4</accession>
<keyword evidence="1" id="KW-1133">Transmembrane helix</keyword>
<feature type="transmembrane region" description="Helical" evidence="1">
    <location>
        <begin position="51"/>
        <end position="70"/>
    </location>
</feature>
<feature type="transmembrane region" description="Helical" evidence="1">
    <location>
        <begin position="82"/>
        <end position="109"/>
    </location>
</feature>
<dbReference type="AlphaFoldDB" id="A0A1M6CIY4"/>